<name>A0A645E0K9_9ZZZZ</name>
<evidence type="ECO:0000259" key="2">
    <source>
        <dbReference type="Pfam" id="PF14285"/>
    </source>
</evidence>
<accession>A0A645E0K9</accession>
<keyword evidence="1" id="KW-0472">Membrane</keyword>
<dbReference type="InterPro" id="IPR025377">
    <property type="entry name" value="DUF4367"/>
</dbReference>
<keyword evidence="1" id="KW-1133">Transmembrane helix</keyword>
<protein>
    <recommendedName>
        <fullName evidence="2">DUF4367 domain-containing protein</fullName>
    </recommendedName>
</protein>
<organism evidence="3">
    <name type="scientific">bioreactor metagenome</name>
    <dbReference type="NCBI Taxonomy" id="1076179"/>
    <lineage>
        <taxon>unclassified sequences</taxon>
        <taxon>metagenomes</taxon>
        <taxon>ecological metagenomes</taxon>
    </lineage>
</organism>
<dbReference type="AlphaFoldDB" id="A0A645E0K9"/>
<feature type="transmembrane region" description="Helical" evidence="1">
    <location>
        <begin position="162"/>
        <end position="179"/>
    </location>
</feature>
<comment type="caution">
    <text evidence="3">The sequence shown here is derived from an EMBL/GenBank/DDBJ whole genome shotgun (WGS) entry which is preliminary data.</text>
</comment>
<proteinExistence type="predicted"/>
<dbReference type="Pfam" id="PF14285">
    <property type="entry name" value="DUF4367"/>
    <property type="match status" value="1"/>
</dbReference>
<keyword evidence="1" id="KW-0812">Transmembrane</keyword>
<evidence type="ECO:0000313" key="3">
    <source>
        <dbReference type="EMBL" id="MPM94393.1"/>
    </source>
</evidence>
<dbReference type="EMBL" id="VSSQ01041040">
    <property type="protein sequence ID" value="MPM94393.1"/>
    <property type="molecule type" value="Genomic_DNA"/>
</dbReference>
<gene>
    <name evidence="3" type="ORF">SDC9_141539</name>
</gene>
<reference evidence="3" key="1">
    <citation type="submission" date="2019-08" db="EMBL/GenBank/DDBJ databases">
        <authorList>
            <person name="Kucharzyk K."/>
            <person name="Murdoch R.W."/>
            <person name="Higgins S."/>
            <person name="Loffler F."/>
        </authorList>
    </citation>
    <scope>NUCLEOTIDE SEQUENCE</scope>
</reference>
<evidence type="ECO:0000256" key="1">
    <source>
        <dbReference type="SAM" id="Phobius"/>
    </source>
</evidence>
<sequence>MSSTFDNIMRGVCKQSLQIELTKLSQLDFDSALVQSLTAEEILALAQKIEALPLEYMNILFFKYCFNFTSSDTDIMLKTENSVGKLRYVRKMLSNLMGLTEALIDDNSMRQACEIALLEYTTQDDFDISNAPKYSDAFRRRLKEIKAAQKTTNVVMLIMKRVAIFALICAISFSTALVANAELRERFFNWVVKTFPQFSIFIPQSAEITTEQNNISLADFNIVYVPEGFELFQKTEMRSMVTYEYINPQGNDILIVIATNTRFYSDTEDGQISEVSFKNGIAFYWERNAITHLIWQQDGVSCKITAALDLEEVFKVAENIKK</sequence>
<feature type="domain" description="DUF4367" evidence="2">
    <location>
        <begin position="220"/>
        <end position="320"/>
    </location>
</feature>